<feature type="compositionally biased region" description="Acidic residues" evidence="4">
    <location>
        <begin position="281"/>
        <end position="313"/>
    </location>
</feature>
<feature type="region of interest" description="Disordered" evidence="4">
    <location>
        <begin position="168"/>
        <end position="325"/>
    </location>
</feature>
<dbReference type="OrthoDB" id="10260961at2759"/>
<dbReference type="GO" id="GO:0042274">
    <property type="term" value="P:ribosomal small subunit biogenesis"/>
    <property type="evidence" value="ECO:0007669"/>
    <property type="project" value="TreeGrafter"/>
</dbReference>
<dbReference type="PROSITE" id="PS51366">
    <property type="entry name" value="MI"/>
    <property type="match status" value="1"/>
</dbReference>
<sequence>MAKLKKPNFSSNKPGNKSRKQLRKEKRLSKKERKNEHYKKKFLISNLPHNNEFDDSKVKKPSKKKKQQQLGEDCDKSSPPQLDTQALQKLNHTNEMNLKRKLEKDMKKQRKIQLLEENKYEDKEIKKLEKHLKMNKRKSKTLPKSFLEEGLDYVLNVCDADGLKNILANNDSDSEFEDDLAMVRGQTPAKRVKKSSTSKQSSDSEDAISEEGISGDSEEDMSHSENDEDDFEEDCDIDDDDEEDRIVDSKNTIKKSKFTKNVPEDSQSEDEEFPSDRDLSENDDEMDMNGGSEDLDEEAVDAIEEECEEQGDEVDQKTRSNGKGKYWQDIYGRQRDEKGNVVQTEGKYIPPHLKAKMLGDSSERKETLARLSRQLKGHINRLAENNMHKIVSEIDQLYMQNSRNDMNETLTKLIFESLIQPIPIPERLVSEHIMLIAALHANVGTEVGAFFLQELVEKFDETLKRGLDEDKKELDNILLVISYLYIYKVCHSVLIFDILNRICSRDSLGEKEVELLLVVLRSAGFSLRKDDPLALKNLIMKIQTQASSTAHQSRVKFMLDVLIAIKNNNITKVPQYDANRYEHLKKILKTVVQKGKYISELKISLEDLLNAGDRGRWWIVGSAWAGDSKGDDGQPSTAVAAVDTFSSKLLDLARKQRMNTDARRNLFCILMSAEDYQDAFEKILKLGLKGQQEQEIVNVIMHCSLQEKKYNPYYAFVAAQFCTCNRKFVMMFQYHLWDRFKELKDLKGFQITNMAKFLAHLFLQNLLPLSALKVIEFSSLEKPSVRLLRQLFLTLLLSENEEDIATVFSRISQPSKFNIFRESIRLFFHHFLLKNISEESHEAILLKKRIQMAENLLMGMNINDNFNSKLF</sequence>
<dbReference type="SMART" id="SM00543">
    <property type="entry name" value="MIF4G"/>
    <property type="match status" value="1"/>
</dbReference>
<gene>
    <name evidence="6" type="ORF">LSTR_LSTR008474</name>
</gene>
<dbReference type="EMBL" id="QKKF02000377">
    <property type="protein sequence ID" value="RZF49188.1"/>
    <property type="molecule type" value="Genomic_DNA"/>
</dbReference>
<feature type="domain" description="MI" evidence="5">
    <location>
        <begin position="661"/>
        <end position="777"/>
    </location>
</feature>
<dbReference type="InterPro" id="IPR016024">
    <property type="entry name" value="ARM-type_fold"/>
</dbReference>
<feature type="compositionally biased region" description="Basic residues" evidence="4">
    <location>
        <begin position="16"/>
        <end position="42"/>
    </location>
</feature>
<dbReference type="InParanoid" id="A0A482XVJ1"/>
<accession>A0A482XVJ1</accession>
<evidence type="ECO:0000313" key="7">
    <source>
        <dbReference type="Proteomes" id="UP000291343"/>
    </source>
</evidence>
<organism evidence="6 7">
    <name type="scientific">Laodelphax striatellus</name>
    <name type="common">Small brown planthopper</name>
    <name type="synonym">Delphax striatella</name>
    <dbReference type="NCBI Taxonomy" id="195883"/>
    <lineage>
        <taxon>Eukaryota</taxon>
        <taxon>Metazoa</taxon>
        <taxon>Ecdysozoa</taxon>
        <taxon>Arthropoda</taxon>
        <taxon>Hexapoda</taxon>
        <taxon>Insecta</taxon>
        <taxon>Pterygota</taxon>
        <taxon>Neoptera</taxon>
        <taxon>Paraneoptera</taxon>
        <taxon>Hemiptera</taxon>
        <taxon>Auchenorrhyncha</taxon>
        <taxon>Fulgoroidea</taxon>
        <taxon>Delphacidae</taxon>
        <taxon>Criomorphinae</taxon>
        <taxon>Laodelphax</taxon>
    </lineage>
</organism>
<dbReference type="SUPFAM" id="SSF48371">
    <property type="entry name" value="ARM repeat"/>
    <property type="match status" value="2"/>
</dbReference>
<dbReference type="SMART" id="SM00544">
    <property type="entry name" value="MA3"/>
    <property type="match status" value="1"/>
</dbReference>
<feature type="compositionally biased region" description="Acidic residues" evidence="4">
    <location>
        <begin position="226"/>
        <end position="245"/>
    </location>
</feature>
<reference evidence="6 7" key="1">
    <citation type="journal article" date="2017" name="Gigascience">
        <title>Genome sequence of the small brown planthopper, Laodelphax striatellus.</title>
        <authorList>
            <person name="Zhu J."/>
            <person name="Jiang F."/>
            <person name="Wang X."/>
            <person name="Yang P."/>
            <person name="Bao Y."/>
            <person name="Zhao W."/>
            <person name="Wang W."/>
            <person name="Lu H."/>
            <person name="Wang Q."/>
            <person name="Cui N."/>
            <person name="Li J."/>
            <person name="Chen X."/>
            <person name="Luo L."/>
            <person name="Yu J."/>
            <person name="Kang L."/>
            <person name="Cui F."/>
        </authorList>
    </citation>
    <scope>NUCLEOTIDE SEQUENCE [LARGE SCALE GENOMIC DNA]</scope>
    <source>
        <strain evidence="6">Lst14</strain>
    </source>
</reference>
<dbReference type="PANTHER" id="PTHR18034">
    <property type="entry name" value="CELL CYCLE CONTROL PROTEIN CWF22-RELATED"/>
    <property type="match status" value="1"/>
</dbReference>
<dbReference type="Proteomes" id="UP000291343">
    <property type="component" value="Unassembled WGS sequence"/>
</dbReference>
<dbReference type="Pfam" id="PF02847">
    <property type="entry name" value="MA3"/>
    <property type="match status" value="1"/>
</dbReference>
<comment type="subcellular location">
    <subcellularLocation>
        <location evidence="1">Nucleus</location>
        <location evidence="1">Nucleolus</location>
    </subcellularLocation>
</comment>
<dbReference type="SMR" id="A0A482XVJ1"/>
<dbReference type="FunFam" id="1.25.40.180:FF:000032">
    <property type="entry name" value="Nucleolar MIF4G domain-containing protein 1"/>
    <property type="match status" value="1"/>
</dbReference>
<evidence type="ECO:0000259" key="5">
    <source>
        <dbReference type="PROSITE" id="PS51366"/>
    </source>
</evidence>
<keyword evidence="3" id="KW-0539">Nucleus</keyword>
<comment type="caution">
    <text evidence="6">The sequence shown here is derived from an EMBL/GenBank/DDBJ whole genome shotgun (WGS) entry which is preliminary data.</text>
</comment>
<dbReference type="FunCoup" id="A0A482XVJ1">
    <property type="interactions" value="1136"/>
</dbReference>
<proteinExistence type="inferred from homology"/>
<evidence type="ECO:0000256" key="2">
    <source>
        <dbReference type="ARBA" id="ARBA00006856"/>
    </source>
</evidence>
<evidence type="ECO:0000256" key="4">
    <source>
        <dbReference type="SAM" id="MobiDB-lite"/>
    </source>
</evidence>
<feature type="compositionally biased region" description="Polar residues" evidence="4">
    <location>
        <begin position="78"/>
        <end position="96"/>
    </location>
</feature>
<keyword evidence="7" id="KW-1185">Reference proteome</keyword>
<feature type="region of interest" description="Disordered" evidence="4">
    <location>
        <begin position="1"/>
        <end position="106"/>
    </location>
</feature>
<dbReference type="STRING" id="195883.A0A482XVJ1"/>
<comment type="similarity">
    <text evidence="2">Belongs to the CWC22 family.</text>
</comment>
<dbReference type="InterPro" id="IPR003890">
    <property type="entry name" value="MIF4G-like_typ-3"/>
</dbReference>
<dbReference type="Gene3D" id="1.25.40.180">
    <property type="match status" value="1"/>
</dbReference>
<evidence type="ECO:0000256" key="3">
    <source>
        <dbReference type="ARBA" id="ARBA00023242"/>
    </source>
</evidence>
<feature type="compositionally biased region" description="Basic and acidic residues" evidence="4">
    <location>
        <begin position="97"/>
        <end position="106"/>
    </location>
</feature>
<dbReference type="InterPro" id="IPR050781">
    <property type="entry name" value="CWC22_splicing_factor"/>
</dbReference>
<dbReference type="GO" id="GO:0005730">
    <property type="term" value="C:nucleolus"/>
    <property type="evidence" value="ECO:0007669"/>
    <property type="project" value="UniProtKB-SubCell"/>
</dbReference>
<evidence type="ECO:0000313" key="6">
    <source>
        <dbReference type="EMBL" id="RZF49188.1"/>
    </source>
</evidence>
<name>A0A482XVJ1_LAOST</name>
<dbReference type="InterPro" id="IPR003891">
    <property type="entry name" value="Initiation_fac_eIF4g_MI"/>
</dbReference>
<dbReference type="GO" id="GO:0003723">
    <property type="term" value="F:RNA binding"/>
    <property type="evidence" value="ECO:0007669"/>
    <property type="project" value="InterPro"/>
</dbReference>
<dbReference type="PANTHER" id="PTHR18034:SF4">
    <property type="entry name" value="NUCLEOLAR MIF4G DOMAIN-CONTAINING PROTEIN 1"/>
    <property type="match status" value="1"/>
</dbReference>
<evidence type="ECO:0000256" key="1">
    <source>
        <dbReference type="ARBA" id="ARBA00004604"/>
    </source>
</evidence>
<protein>
    <recommendedName>
        <fullName evidence="5">MI domain-containing protein</fullName>
    </recommendedName>
</protein>
<dbReference type="AlphaFoldDB" id="A0A482XVJ1"/>